<dbReference type="InterPro" id="IPR002376">
    <property type="entry name" value="Formyl_transf_N"/>
</dbReference>
<comment type="function">
    <text evidence="1 8">Attaches a formyl group to the free amino group of methionyl-tRNA(fMet). The formyl group appears to play a dual role in the initiator identity of N-formylmethionyl-tRNA by promoting its recognition by IF2 and preventing the misappropriation of this tRNA by the elongation apparatus.</text>
</comment>
<dbReference type="Pfam" id="PF00551">
    <property type="entry name" value="Formyl_trans_N"/>
    <property type="match status" value="1"/>
</dbReference>
<dbReference type="Proteomes" id="UP000003937">
    <property type="component" value="Chromosome"/>
</dbReference>
<feature type="binding site" evidence="8">
    <location>
        <begin position="113"/>
        <end position="116"/>
    </location>
    <ligand>
        <name>(6S)-5,6,7,8-tetrahydrofolate</name>
        <dbReference type="ChEBI" id="CHEBI:57453"/>
    </ligand>
</feature>
<dbReference type="EC" id="2.1.2.9" evidence="3 8"/>
<reference evidence="11 12" key="1">
    <citation type="journal article" date="2012" name="Mol. Biol. Evol.">
        <title>Genome reduction and co-evolution between the primary and secondary bacterial symbionts of psyllids.</title>
        <authorList>
            <person name="Sloan D.B."/>
            <person name="Moran N.A."/>
        </authorList>
    </citation>
    <scope>NUCLEOTIDE SEQUENCE [LARGE SCALE GENOMIC DNA]</scope>
    <source>
        <strain evidence="11">Hcub_S</strain>
    </source>
</reference>
<dbReference type="InterPro" id="IPR005794">
    <property type="entry name" value="Fmt"/>
</dbReference>
<dbReference type="InterPro" id="IPR001555">
    <property type="entry name" value="GART_AS"/>
</dbReference>
<dbReference type="RefSeq" id="WP_014889047.1">
    <property type="nucleotide sequence ID" value="NC_018420.1"/>
</dbReference>
<dbReference type="NCBIfam" id="TIGR00460">
    <property type="entry name" value="fmt"/>
    <property type="match status" value="1"/>
</dbReference>
<evidence type="ECO:0000256" key="1">
    <source>
        <dbReference type="ARBA" id="ARBA00002606"/>
    </source>
</evidence>
<evidence type="ECO:0000313" key="12">
    <source>
        <dbReference type="Proteomes" id="UP000003937"/>
    </source>
</evidence>
<evidence type="ECO:0000259" key="9">
    <source>
        <dbReference type="Pfam" id="PF00551"/>
    </source>
</evidence>
<sequence>MFDCLRIIFAGTPNFAAHHLNALICTKHKVIGVFTQPDRLGGRGKHLKSSPVKQLAKQYNIPLFQPISFSLIEEKENLIQLNPDIIVVVAYGLILPQDILNIPRLGCINVHGSLLPRWRGAAPIQRAIWKGDNFTGITIIQMDAGLDTGSILNRVVYKIQKDDTSASLYKKLEKIGSDALICTLEQIARNQIIREPQDNTFATYATKLTKEEAKLNWSLSATQLERCVRAFNPWPVSYFYLEKQMIKVWSAGVNKELFLSYKPGTILATKKKEIHVATGKDILILRQLQPQGKKIMSVQDFLNSRRQYFTPGTIIE</sequence>
<keyword evidence="12" id="KW-1185">Reference proteome</keyword>
<protein>
    <recommendedName>
        <fullName evidence="4 8">Methionyl-tRNA formyltransferase</fullName>
        <ecNumber evidence="3 8">2.1.2.9</ecNumber>
    </recommendedName>
</protein>
<keyword evidence="5 8" id="KW-0808">Transferase</keyword>
<keyword evidence="6 8" id="KW-0648">Protein biosynthesis</keyword>
<evidence type="ECO:0000259" key="10">
    <source>
        <dbReference type="Pfam" id="PF02911"/>
    </source>
</evidence>
<dbReference type="Pfam" id="PF02911">
    <property type="entry name" value="Formyl_trans_C"/>
    <property type="match status" value="1"/>
</dbReference>
<dbReference type="STRING" id="134287.A35E_00457"/>
<comment type="catalytic activity">
    <reaction evidence="7 8">
        <text>L-methionyl-tRNA(fMet) + (6R)-10-formyltetrahydrofolate = N-formyl-L-methionyl-tRNA(fMet) + (6S)-5,6,7,8-tetrahydrofolate + H(+)</text>
        <dbReference type="Rhea" id="RHEA:24380"/>
        <dbReference type="Rhea" id="RHEA-COMP:9952"/>
        <dbReference type="Rhea" id="RHEA-COMP:9953"/>
        <dbReference type="ChEBI" id="CHEBI:15378"/>
        <dbReference type="ChEBI" id="CHEBI:57453"/>
        <dbReference type="ChEBI" id="CHEBI:78530"/>
        <dbReference type="ChEBI" id="CHEBI:78844"/>
        <dbReference type="ChEBI" id="CHEBI:195366"/>
        <dbReference type="EC" id="2.1.2.9"/>
    </reaction>
</comment>
<dbReference type="HAMAP" id="MF_00182">
    <property type="entry name" value="Formyl_trans"/>
    <property type="match status" value="1"/>
</dbReference>
<dbReference type="CDD" id="cd08646">
    <property type="entry name" value="FMT_core_Met-tRNA-FMT_N"/>
    <property type="match status" value="1"/>
</dbReference>
<dbReference type="Gene3D" id="3.10.25.10">
    <property type="entry name" value="Formyl transferase, C-terminal domain"/>
    <property type="match status" value="1"/>
</dbReference>
<evidence type="ECO:0000256" key="5">
    <source>
        <dbReference type="ARBA" id="ARBA00022679"/>
    </source>
</evidence>
<dbReference type="InterPro" id="IPR044135">
    <property type="entry name" value="Met-tRNA-FMT_C"/>
</dbReference>
<dbReference type="SUPFAM" id="SSF53328">
    <property type="entry name" value="Formyltransferase"/>
    <property type="match status" value="1"/>
</dbReference>
<dbReference type="EMBL" id="CP003547">
    <property type="protein sequence ID" value="AFP85750.1"/>
    <property type="molecule type" value="Genomic_DNA"/>
</dbReference>
<feature type="domain" description="Formyl transferase C-terminal" evidence="10">
    <location>
        <begin position="207"/>
        <end position="305"/>
    </location>
</feature>
<dbReference type="GO" id="GO:0005829">
    <property type="term" value="C:cytosol"/>
    <property type="evidence" value="ECO:0007669"/>
    <property type="project" value="TreeGrafter"/>
</dbReference>
<dbReference type="PANTHER" id="PTHR11138:SF5">
    <property type="entry name" value="METHIONYL-TRNA FORMYLTRANSFERASE, MITOCHONDRIAL"/>
    <property type="match status" value="1"/>
</dbReference>
<dbReference type="KEGG" id="sehc:A35E_00457"/>
<dbReference type="InterPro" id="IPR041711">
    <property type="entry name" value="Met-tRNA-FMT_N"/>
</dbReference>
<dbReference type="InterPro" id="IPR005793">
    <property type="entry name" value="Formyl_trans_C"/>
</dbReference>
<dbReference type="InterPro" id="IPR037022">
    <property type="entry name" value="Formyl_trans_C_sf"/>
</dbReference>
<dbReference type="PANTHER" id="PTHR11138">
    <property type="entry name" value="METHIONYL-TRNA FORMYLTRANSFERASE"/>
    <property type="match status" value="1"/>
</dbReference>
<comment type="similarity">
    <text evidence="2 8">Belongs to the Fmt family.</text>
</comment>
<dbReference type="HOGENOM" id="CLU_033347_1_1_6"/>
<evidence type="ECO:0000256" key="3">
    <source>
        <dbReference type="ARBA" id="ARBA00012261"/>
    </source>
</evidence>
<evidence type="ECO:0000256" key="6">
    <source>
        <dbReference type="ARBA" id="ARBA00022917"/>
    </source>
</evidence>
<dbReference type="AlphaFoldDB" id="J3TZ58"/>
<dbReference type="Gene3D" id="3.40.50.170">
    <property type="entry name" value="Formyl transferase, N-terminal domain"/>
    <property type="match status" value="1"/>
</dbReference>
<dbReference type="SUPFAM" id="SSF50486">
    <property type="entry name" value="FMT C-terminal domain-like"/>
    <property type="match status" value="1"/>
</dbReference>
<evidence type="ECO:0000256" key="7">
    <source>
        <dbReference type="ARBA" id="ARBA00048558"/>
    </source>
</evidence>
<proteinExistence type="inferred from homology"/>
<dbReference type="PATRIC" id="fig|134287.3.peg.433"/>
<name>J3TZ58_9ENTR</name>
<evidence type="ECO:0000313" key="11">
    <source>
        <dbReference type="EMBL" id="AFP85750.1"/>
    </source>
</evidence>
<dbReference type="InterPro" id="IPR011034">
    <property type="entry name" value="Formyl_transferase-like_C_sf"/>
</dbReference>
<feature type="domain" description="Formyl transferase N-terminal" evidence="9">
    <location>
        <begin position="6"/>
        <end position="181"/>
    </location>
</feature>
<dbReference type="GO" id="GO:0004479">
    <property type="term" value="F:methionyl-tRNA formyltransferase activity"/>
    <property type="evidence" value="ECO:0007669"/>
    <property type="project" value="UniProtKB-UniRule"/>
</dbReference>
<evidence type="ECO:0000256" key="2">
    <source>
        <dbReference type="ARBA" id="ARBA00010699"/>
    </source>
</evidence>
<evidence type="ECO:0000256" key="8">
    <source>
        <dbReference type="HAMAP-Rule" id="MF_00182"/>
    </source>
</evidence>
<organism evidence="11 12">
    <name type="scientific">secondary endosymbiont of Heteropsylla cubana</name>
    <dbReference type="NCBI Taxonomy" id="134287"/>
    <lineage>
        <taxon>Bacteria</taxon>
        <taxon>Pseudomonadati</taxon>
        <taxon>Pseudomonadota</taxon>
        <taxon>Gammaproteobacteria</taxon>
        <taxon>Enterobacterales</taxon>
        <taxon>Enterobacteriaceae</taxon>
        <taxon>aphid secondary symbionts</taxon>
    </lineage>
</organism>
<evidence type="ECO:0000256" key="4">
    <source>
        <dbReference type="ARBA" id="ARBA00016014"/>
    </source>
</evidence>
<dbReference type="CDD" id="cd08704">
    <property type="entry name" value="Met_tRNA_FMT_C"/>
    <property type="match status" value="1"/>
</dbReference>
<accession>J3TZ58</accession>
<dbReference type="PROSITE" id="PS00373">
    <property type="entry name" value="GART"/>
    <property type="match status" value="1"/>
</dbReference>
<gene>
    <name evidence="8" type="primary">fmt</name>
    <name evidence="11" type="ORF">A35E_00457</name>
</gene>
<dbReference type="OrthoDB" id="9802815at2"/>
<dbReference type="InterPro" id="IPR036477">
    <property type="entry name" value="Formyl_transf_N_sf"/>
</dbReference>